<dbReference type="PROSITE" id="PS00135">
    <property type="entry name" value="TRYPSIN_SER"/>
    <property type="match status" value="1"/>
</dbReference>
<dbReference type="PROSITE" id="PS51257">
    <property type="entry name" value="PROKAR_LIPOPROTEIN"/>
    <property type="match status" value="1"/>
</dbReference>
<protein>
    <recommendedName>
        <fullName evidence="9">Peptidase S1 domain-containing protein</fullName>
    </recommendedName>
</protein>
<feature type="chain" id="PRO_5040114274" description="Peptidase S1 domain-containing protein" evidence="8">
    <location>
        <begin position="18"/>
        <end position="305"/>
    </location>
</feature>
<organism evidence="10 11">
    <name type="scientific">Chironomus riparius</name>
    <dbReference type="NCBI Taxonomy" id="315576"/>
    <lineage>
        <taxon>Eukaryota</taxon>
        <taxon>Metazoa</taxon>
        <taxon>Ecdysozoa</taxon>
        <taxon>Arthropoda</taxon>
        <taxon>Hexapoda</taxon>
        <taxon>Insecta</taxon>
        <taxon>Pterygota</taxon>
        <taxon>Neoptera</taxon>
        <taxon>Endopterygota</taxon>
        <taxon>Diptera</taxon>
        <taxon>Nematocera</taxon>
        <taxon>Chironomoidea</taxon>
        <taxon>Chironomidae</taxon>
        <taxon>Chironominae</taxon>
        <taxon>Chironomus</taxon>
    </lineage>
</organism>
<dbReference type="PANTHER" id="PTHR24252">
    <property type="entry name" value="ACROSIN-RELATED"/>
    <property type="match status" value="1"/>
</dbReference>
<evidence type="ECO:0000256" key="1">
    <source>
        <dbReference type="ARBA" id="ARBA00004239"/>
    </source>
</evidence>
<evidence type="ECO:0000256" key="3">
    <source>
        <dbReference type="ARBA" id="ARBA00022801"/>
    </source>
</evidence>
<dbReference type="InterPro" id="IPR001314">
    <property type="entry name" value="Peptidase_S1A"/>
</dbReference>
<dbReference type="Gene3D" id="2.40.10.10">
    <property type="entry name" value="Trypsin-like serine proteases"/>
    <property type="match status" value="1"/>
</dbReference>
<dbReference type="EMBL" id="OU895879">
    <property type="protein sequence ID" value="CAH1726990.1"/>
    <property type="molecule type" value="Genomic_DNA"/>
</dbReference>
<dbReference type="SUPFAM" id="SSF50494">
    <property type="entry name" value="Trypsin-like serine proteases"/>
    <property type="match status" value="1"/>
</dbReference>
<evidence type="ECO:0000256" key="4">
    <source>
        <dbReference type="ARBA" id="ARBA00022825"/>
    </source>
</evidence>
<dbReference type="SMART" id="SM00020">
    <property type="entry name" value="Tryp_SPc"/>
    <property type="match status" value="1"/>
</dbReference>
<evidence type="ECO:0000313" key="11">
    <source>
        <dbReference type="Proteomes" id="UP001153620"/>
    </source>
</evidence>
<feature type="domain" description="Peptidase S1" evidence="9">
    <location>
        <begin position="44"/>
        <end position="281"/>
    </location>
</feature>
<evidence type="ECO:0000256" key="6">
    <source>
        <dbReference type="ARBA" id="ARBA00024195"/>
    </source>
</evidence>
<reference evidence="10" key="2">
    <citation type="submission" date="2022-10" db="EMBL/GenBank/DDBJ databases">
        <authorList>
            <consortium name="ENA_rothamsted_submissions"/>
            <consortium name="culmorum"/>
            <person name="King R."/>
        </authorList>
    </citation>
    <scope>NUCLEOTIDE SEQUENCE</scope>
</reference>
<keyword evidence="11" id="KW-1185">Reference proteome</keyword>
<evidence type="ECO:0000256" key="5">
    <source>
        <dbReference type="ARBA" id="ARBA00023157"/>
    </source>
</evidence>
<dbReference type="PROSITE" id="PS00134">
    <property type="entry name" value="TRYPSIN_HIS"/>
    <property type="match status" value="1"/>
</dbReference>
<evidence type="ECO:0000313" key="10">
    <source>
        <dbReference type="EMBL" id="CAH1726990.1"/>
    </source>
</evidence>
<dbReference type="InterPro" id="IPR033116">
    <property type="entry name" value="TRYPSIN_SER"/>
</dbReference>
<sequence>MRFLLITFLLLISACSGYSKVLDCVCGEENDKGLIILHTSGKKIVNGSEVRPHKYPWMAVMMKSYHHVCGGSIISDMLILTAGHCMYYIPSPLKSRWIIGSHSVKEAVNARQQSYDTKDYDLHPLWKAGNLFDNFDMALVITNRRMTFTSAAIPICMPKVGDEKLFWNQKVVIAGWGRVEENGAQTDVLMESSVYLKTHRECKNLIYSINYDERSMICAHEQHTDACQGDSGGPIFAAKSNDHYVILGVVSFGDGCARDFPGIYAKVSEPVTIKWINQKIASTNSNVCRNPEFSFMKRVAETLVK</sequence>
<dbReference type="PANTHER" id="PTHR24252:SF7">
    <property type="entry name" value="HYALIN"/>
    <property type="match status" value="1"/>
</dbReference>
<keyword evidence="2 7" id="KW-0645">Protease</keyword>
<comment type="subcellular location">
    <subcellularLocation>
        <location evidence="1">Secreted</location>
        <location evidence="1">Extracellular space</location>
    </subcellularLocation>
</comment>
<keyword evidence="4 7" id="KW-0720">Serine protease</keyword>
<gene>
    <name evidence="10" type="ORF">CHIRRI_LOCUS9271</name>
</gene>
<keyword evidence="8" id="KW-0732">Signal</keyword>
<proteinExistence type="inferred from homology"/>
<evidence type="ECO:0000256" key="7">
    <source>
        <dbReference type="RuleBase" id="RU363034"/>
    </source>
</evidence>
<name>A0A9P0J599_9DIPT</name>
<dbReference type="CDD" id="cd00190">
    <property type="entry name" value="Tryp_SPc"/>
    <property type="match status" value="1"/>
</dbReference>
<accession>A0A9P0J599</accession>
<dbReference type="OrthoDB" id="439808at2759"/>
<evidence type="ECO:0000259" key="9">
    <source>
        <dbReference type="PROSITE" id="PS50240"/>
    </source>
</evidence>
<dbReference type="PROSITE" id="PS50240">
    <property type="entry name" value="TRYPSIN_DOM"/>
    <property type="match status" value="1"/>
</dbReference>
<comment type="similarity">
    <text evidence="6">Belongs to the peptidase S1 family. CLIP subfamily.</text>
</comment>
<dbReference type="InterPro" id="IPR001254">
    <property type="entry name" value="Trypsin_dom"/>
</dbReference>
<dbReference type="FunFam" id="2.40.10.10:FF:000036">
    <property type="entry name" value="Trypsin beta"/>
    <property type="match status" value="1"/>
</dbReference>
<dbReference type="GO" id="GO:0005576">
    <property type="term" value="C:extracellular region"/>
    <property type="evidence" value="ECO:0007669"/>
    <property type="project" value="UniProtKB-SubCell"/>
</dbReference>
<dbReference type="Proteomes" id="UP001153620">
    <property type="component" value="Chromosome 3"/>
</dbReference>
<feature type="signal peptide" evidence="8">
    <location>
        <begin position="1"/>
        <end position="17"/>
    </location>
</feature>
<dbReference type="InterPro" id="IPR018114">
    <property type="entry name" value="TRYPSIN_HIS"/>
</dbReference>
<dbReference type="GO" id="GO:0006508">
    <property type="term" value="P:proteolysis"/>
    <property type="evidence" value="ECO:0007669"/>
    <property type="project" value="UniProtKB-KW"/>
</dbReference>
<dbReference type="InterPro" id="IPR043504">
    <property type="entry name" value="Peptidase_S1_PA_chymotrypsin"/>
</dbReference>
<dbReference type="GO" id="GO:0004252">
    <property type="term" value="F:serine-type endopeptidase activity"/>
    <property type="evidence" value="ECO:0007669"/>
    <property type="project" value="InterPro"/>
</dbReference>
<dbReference type="PRINTS" id="PR00722">
    <property type="entry name" value="CHYMOTRYPSIN"/>
</dbReference>
<dbReference type="FunFam" id="2.40.10.10:FF:000068">
    <property type="entry name" value="transmembrane protease serine 2"/>
    <property type="match status" value="1"/>
</dbReference>
<evidence type="ECO:0000256" key="8">
    <source>
        <dbReference type="SAM" id="SignalP"/>
    </source>
</evidence>
<evidence type="ECO:0000256" key="2">
    <source>
        <dbReference type="ARBA" id="ARBA00022670"/>
    </source>
</evidence>
<dbReference type="AlphaFoldDB" id="A0A9P0J599"/>
<keyword evidence="5" id="KW-1015">Disulfide bond</keyword>
<reference evidence="10" key="1">
    <citation type="submission" date="2022-01" db="EMBL/GenBank/DDBJ databases">
        <authorList>
            <person name="King R."/>
        </authorList>
    </citation>
    <scope>NUCLEOTIDE SEQUENCE</scope>
</reference>
<dbReference type="InterPro" id="IPR009003">
    <property type="entry name" value="Peptidase_S1_PA"/>
</dbReference>
<dbReference type="Pfam" id="PF00089">
    <property type="entry name" value="Trypsin"/>
    <property type="match status" value="1"/>
</dbReference>
<keyword evidence="3 7" id="KW-0378">Hydrolase</keyword>